<reference evidence="7" key="1">
    <citation type="submission" date="2016-10" db="EMBL/GenBank/DDBJ databases">
        <authorList>
            <person name="Varghese N."/>
            <person name="Submissions S."/>
        </authorList>
    </citation>
    <scope>NUCLEOTIDE SEQUENCE [LARGE SCALE GENOMIC DNA]</scope>
    <source>
        <strain evidence="7">NRRL B-59562</strain>
    </source>
</reference>
<dbReference type="GO" id="GO:0051087">
    <property type="term" value="F:protein-folding chaperone binding"/>
    <property type="evidence" value="ECO:0007669"/>
    <property type="project" value="InterPro"/>
</dbReference>
<dbReference type="STRING" id="1007099.SAMN05216287_1941"/>
<dbReference type="GO" id="GO:0051259">
    <property type="term" value="P:protein complex oligomerization"/>
    <property type="evidence" value="ECO:0007669"/>
    <property type="project" value="InterPro"/>
</dbReference>
<dbReference type="Gene3D" id="1.20.1280.20">
    <property type="entry name" value="HscB, C-terminal domain"/>
    <property type="match status" value="1"/>
</dbReference>
<dbReference type="InterPro" id="IPR001623">
    <property type="entry name" value="DnaJ_domain"/>
</dbReference>
<dbReference type="EMBL" id="FNNU01000002">
    <property type="protein sequence ID" value="SDW93325.1"/>
    <property type="molecule type" value="Genomic_DNA"/>
</dbReference>
<dbReference type="PANTHER" id="PTHR14021:SF15">
    <property type="entry name" value="IRON-SULFUR CLUSTER CO-CHAPERONE PROTEIN HSCB"/>
    <property type="match status" value="1"/>
</dbReference>
<dbReference type="AlphaFoldDB" id="A0A1H2XKF6"/>
<dbReference type="InterPro" id="IPR004640">
    <property type="entry name" value="HscB"/>
</dbReference>
<dbReference type="Gene3D" id="1.10.287.110">
    <property type="entry name" value="DnaJ domain"/>
    <property type="match status" value="1"/>
</dbReference>
<dbReference type="CDD" id="cd06257">
    <property type="entry name" value="DnaJ"/>
    <property type="match status" value="1"/>
</dbReference>
<comment type="function">
    <text evidence="3 4">Co-chaperone involved in the maturation of iron-sulfur cluster-containing proteins. Seems to help targeting proteins to be folded toward HscA.</text>
</comment>
<protein>
    <recommendedName>
        <fullName evidence="4">Co-chaperone protein HscB homolog</fullName>
    </recommendedName>
</protein>
<dbReference type="HAMAP" id="MF_00682">
    <property type="entry name" value="HscB"/>
    <property type="match status" value="1"/>
</dbReference>
<keyword evidence="7" id="KW-1185">Reference proteome</keyword>
<dbReference type="InterPro" id="IPR009073">
    <property type="entry name" value="HscB_oligo_C"/>
</dbReference>
<dbReference type="Pfam" id="PF07743">
    <property type="entry name" value="HSCB_C"/>
    <property type="match status" value="1"/>
</dbReference>
<accession>A0A1H2XKF6</accession>
<dbReference type="InterPro" id="IPR036386">
    <property type="entry name" value="HscB_C_sf"/>
</dbReference>
<evidence type="ECO:0000259" key="5">
    <source>
        <dbReference type="PROSITE" id="PS50076"/>
    </source>
</evidence>
<evidence type="ECO:0000256" key="4">
    <source>
        <dbReference type="HAMAP-Rule" id="MF_00682"/>
    </source>
</evidence>
<feature type="domain" description="J" evidence="5">
    <location>
        <begin position="5"/>
        <end position="77"/>
    </location>
</feature>
<dbReference type="NCBIfam" id="TIGR00714">
    <property type="entry name" value="hscB"/>
    <property type="match status" value="1"/>
</dbReference>
<dbReference type="SMART" id="SM00271">
    <property type="entry name" value="DnaJ"/>
    <property type="match status" value="1"/>
</dbReference>
<organism evidence="6 7">
    <name type="scientific">Pseudomonas kuykendallii</name>
    <dbReference type="NCBI Taxonomy" id="1007099"/>
    <lineage>
        <taxon>Bacteria</taxon>
        <taxon>Pseudomonadati</taxon>
        <taxon>Pseudomonadota</taxon>
        <taxon>Gammaproteobacteria</taxon>
        <taxon>Pseudomonadales</taxon>
        <taxon>Pseudomonadaceae</taxon>
        <taxon>Pseudomonas</taxon>
    </lineage>
</organism>
<dbReference type="SUPFAM" id="SSF46565">
    <property type="entry name" value="Chaperone J-domain"/>
    <property type="match status" value="1"/>
</dbReference>
<comment type="similarity">
    <text evidence="1 4">Belongs to the HscB family.</text>
</comment>
<dbReference type="PROSITE" id="PS50076">
    <property type="entry name" value="DNAJ_2"/>
    <property type="match status" value="1"/>
</dbReference>
<dbReference type="OrthoDB" id="287587at2"/>
<comment type="subunit">
    <text evidence="4">Interacts with HscA and stimulates its ATPase activity.</text>
</comment>
<gene>
    <name evidence="4" type="primary">hscB</name>
    <name evidence="6" type="ORF">SAMN05216287_1941</name>
</gene>
<dbReference type="RefSeq" id="WP_090227107.1">
    <property type="nucleotide sequence ID" value="NZ_FNNU01000002.1"/>
</dbReference>
<keyword evidence="2 4" id="KW-0143">Chaperone</keyword>
<evidence type="ECO:0000256" key="2">
    <source>
        <dbReference type="ARBA" id="ARBA00023186"/>
    </source>
</evidence>
<name>A0A1H2XKF6_9PSED</name>
<dbReference type="GO" id="GO:0006457">
    <property type="term" value="P:protein folding"/>
    <property type="evidence" value="ECO:0007669"/>
    <property type="project" value="UniProtKB-UniRule"/>
</dbReference>
<dbReference type="NCBIfam" id="NF001420">
    <property type="entry name" value="PRK00294.1"/>
    <property type="match status" value="1"/>
</dbReference>
<dbReference type="InterPro" id="IPR036869">
    <property type="entry name" value="J_dom_sf"/>
</dbReference>
<dbReference type="GO" id="GO:0044571">
    <property type="term" value="P:[2Fe-2S] cluster assembly"/>
    <property type="evidence" value="ECO:0007669"/>
    <property type="project" value="InterPro"/>
</dbReference>
<dbReference type="PANTHER" id="PTHR14021">
    <property type="entry name" value="IRON-SULFUR CLUSTER CO-CHAPERONE PROTEIN HSCB"/>
    <property type="match status" value="1"/>
</dbReference>
<dbReference type="GO" id="GO:1990230">
    <property type="term" value="C:iron-sulfur cluster transfer complex"/>
    <property type="evidence" value="ECO:0007669"/>
    <property type="project" value="TreeGrafter"/>
</dbReference>
<evidence type="ECO:0000256" key="3">
    <source>
        <dbReference type="ARBA" id="ARBA00025596"/>
    </source>
</evidence>
<dbReference type="GO" id="GO:0001671">
    <property type="term" value="F:ATPase activator activity"/>
    <property type="evidence" value="ECO:0007669"/>
    <property type="project" value="InterPro"/>
</dbReference>
<sequence>MGTPCHFALFDLQPGFRIDLEQLAVRYRELARATHPDRFADAPASEQRIALERAAGLNEAYRTLKNAPQRARYLLAIRGHELPLEVTVQDPQFLLQQMQWREELEELQDEADLAGVAVFKRRLKAAQEALEESFAASWEDPAQREESERLVRRMQFLDKLSQEVRQLEERLDD</sequence>
<evidence type="ECO:0000313" key="7">
    <source>
        <dbReference type="Proteomes" id="UP000243778"/>
    </source>
</evidence>
<proteinExistence type="inferred from homology"/>
<dbReference type="SUPFAM" id="SSF47144">
    <property type="entry name" value="HSC20 (HSCB), C-terminal oligomerisation domain"/>
    <property type="match status" value="1"/>
</dbReference>
<evidence type="ECO:0000256" key="1">
    <source>
        <dbReference type="ARBA" id="ARBA00010476"/>
    </source>
</evidence>
<dbReference type="Proteomes" id="UP000243778">
    <property type="component" value="Unassembled WGS sequence"/>
</dbReference>
<evidence type="ECO:0000313" key="6">
    <source>
        <dbReference type="EMBL" id="SDW93325.1"/>
    </source>
</evidence>